<dbReference type="STRING" id="5353.A0A1Q3EEP4"/>
<evidence type="ECO:0000256" key="8">
    <source>
        <dbReference type="ARBA" id="ARBA00022989"/>
    </source>
</evidence>
<evidence type="ECO:0000256" key="9">
    <source>
        <dbReference type="ARBA" id="ARBA00023002"/>
    </source>
</evidence>
<evidence type="ECO:0000256" key="5">
    <source>
        <dbReference type="ARBA" id="ARBA00022617"/>
    </source>
</evidence>
<evidence type="ECO:0000256" key="1">
    <source>
        <dbReference type="ARBA" id="ARBA00001971"/>
    </source>
</evidence>
<evidence type="ECO:0000256" key="2">
    <source>
        <dbReference type="ARBA" id="ARBA00004370"/>
    </source>
</evidence>
<evidence type="ECO:0008006" key="17">
    <source>
        <dbReference type="Google" id="ProtNLM"/>
    </source>
</evidence>
<dbReference type="InterPro" id="IPR036396">
    <property type="entry name" value="Cyt_P450_sf"/>
</dbReference>
<accession>A0A1Q3EEP4</accession>
<comment type="caution">
    <text evidence="15">The sequence shown here is derived from an EMBL/GenBank/DDBJ whole genome shotgun (WGS) entry which is preliminary data.</text>
</comment>
<dbReference type="PANTHER" id="PTHR24305">
    <property type="entry name" value="CYTOCHROME P450"/>
    <property type="match status" value="1"/>
</dbReference>
<dbReference type="GO" id="GO:0016020">
    <property type="term" value="C:membrane"/>
    <property type="evidence" value="ECO:0007669"/>
    <property type="project" value="UniProtKB-SubCell"/>
</dbReference>
<dbReference type="GO" id="GO:0005506">
    <property type="term" value="F:iron ion binding"/>
    <property type="evidence" value="ECO:0007669"/>
    <property type="project" value="InterPro"/>
</dbReference>
<keyword evidence="16" id="KW-1185">Reference proteome</keyword>
<dbReference type="InterPro" id="IPR017972">
    <property type="entry name" value="Cyt_P450_CS"/>
</dbReference>
<proteinExistence type="inferred from homology"/>
<sequence length="611" mass="69202">MKAWFATLYSHYLRQLIRFTSDYEVNQGHFVLLAVFREQSESASLDSSHDKSAPRSICGNSLLRGIAVAILSASIWTLFRGRHKLDGVSSLSQLRGPQSRSWFKGNQMQIFSLKQGWEFHKMLADEYGPTVQITGLLGKKQLYTFDSKAMHHILVKDGSSFQPHRIESGILLFGKGLLSTIGERHRKQRKMLNPVFSIAHMRSMMPIFYDVVDQLQNALSQRVRNEPREIELVGWMARTALELIGQSGFGYSFDNMVDDVPRHKYSIVIKDLVPTLTRLAFGRFYILPLAVKILPSSVRTFIMNITPWKTLHDVRDMVNYMHDLSVEIYKEKRRALEEGDEAVIKQIGKGKDLLSIMMKENMKADDEDKLEETEIIAQMSTFILAAMDTTSSGMSRILHLLALHPKVQDKIREEIIAARKDREGSRLSYDELVGLPYLDAVCRETLRLYAPVSSVLRKSTEDTIVPLSRPVRGVDGNEVTDIFLPRATTVIISILNANRDPELWGPDVLEWKPERWLSPLPDAIMNSKMPGVYSHLMTFNGGSRSCIGFKFSQLEMKVVIAMLVENFKFSPPPDKEIFWQMAGIASPVVVGGSDSMHPQLPLIVEAVKGDS</sequence>
<dbReference type="PANTHER" id="PTHR24305:SF166">
    <property type="entry name" value="CYTOCHROME P450 12A4, MITOCHONDRIAL-RELATED"/>
    <property type="match status" value="1"/>
</dbReference>
<feature type="binding site" description="axial binding residue" evidence="13">
    <location>
        <position position="546"/>
    </location>
    <ligand>
        <name>heme</name>
        <dbReference type="ChEBI" id="CHEBI:30413"/>
    </ligand>
    <ligandPart>
        <name>Fe</name>
        <dbReference type="ChEBI" id="CHEBI:18248"/>
    </ligandPart>
</feature>
<dbReference type="InterPro" id="IPR001128">
    <property type="entry name" value="Cyt_P450"/>
</dbReference>
<dbReference type="Gene3D" id="1.10.630.10">
    <property type="entry name" value="Cytochrome P450"/>
    <property type="match status" value="1"/>
</dbReference>
<keyword evidence="8" id="KW-1133">Transmembrane helix</keyword>
<dbReference type="InterPro" id="IPR050121">
    <property type="entry name" value="Cytochrome_P450_monoxygenase"/>
</dbReference>
<dbReference type="Pfam" id="PF00067">
    <property type="entry name" value="p450"/>
    <property type="match status" value="1"/>
</dbReference>
<evidence type="ECO:0000256" key="4">
    <source>
        <dbReference type="ARBA" id="ARBA00010617"/>
    </source>
</evidence>
<comment type="cofactor">
    <cofactor evidence="1 13">
        <name>heme</name>
        <dbReference type="ChEBI" id="CHEBI:30413"/>
    </cofactor>
</comment>
<name>A0A1Q3EEP4_LENED</name>
<evidence type="ECO:0000313" key="16">
    <source>
        <dbReference type="Proteomes" id="UP000188533"/>
    </source>
</evidence>
<evidence type="ECO:0000256" key="7">
    <source>
        <dbReference type="ARBA" id="ARBA00022723"/>
    </source>
</evidence>
<keyword evidence="12" id="KW-0472">Membrane</keyword>
<evidence type="ECO:0000256" key="12">
    <source>
        <dbReference type="ARBA" id="ARBA00023136"/>
    </source>
</evidence>
<dbReference type="InterPro" id="IPR002401">
    <property type="entry name" value="Cyt_P450_E_grp-I"/>
</dbReference>
<dbReference type="EMBL" id="BDGU01000258">
    <property type="protein sequence ID" value="GAW05614.1"/>
    <property type="molecule type" value="Genomic_DNA"/>
</dbReference>
<comment type="similarity">
    <text evidence="4 14">Belongs to the cytochrome P450 family.</text>
</comment>
<dbReference type="GO" id="GO:0020037">
    <property type="term" value="F:heme binding"/>
    <property type="evidence" value="ECO:0007669"/>
    <property type="project" value="InterPro"/>
</dbReference>
<evidence type="ECO:0000256" key="14">
    <source>
        <dbReference type="RuleBase" id="RU000461"/>
    </source>
</evidence>
<keyword evidence="5 13" id="KW-0349">Heme</keyword>
<keyword evidence="11 14" id="KW-0503">Monooxygenase</keyword>
<evidence type="ECO:0000256" key="11">
    <source>
        <dbReference type="ARBA" id="ARBA00023033"/>
    </source>
</evidence>
<reference evidence="15 16" key="2">
    <citation type="submission" date="2017-02" db="EMBL/GenBank/DDBJ databases">
        <title>A genome survey and senescence transcriptome analysis in Lentinula edodes.</title>
        <authorList>
            <person name="Sakamoto Y."/>
            <person name="Nakade K."/>
            <person name="Sato S."/>
            <person name="Yoshida Y."/>
            <person name="Miyazaki K."/>
            <person name="Natsume S."/>
            <person name="Konno N."/>
        </authorList>
    </citation>
    <scope>NUCLEOTIDE SEQUENCE [LARGE SCALE GENOMIC DNA]</scope>
    <source>
        <strain evidence="15 16">NBRC 111202</strain>
    </source>
</reference>
<keyword evidence="10 13" id="KW-0408">Iron</keyword>
<keyword evidence="7 13" id="KW-0479">Metal-binding</keyword>
<dbReference type="GO" id="GO:0016705">
    <property type="term" value="F:oxidoreductase activity, acting on paired donors, with incorporation or reduction of molecular oxygen"/>
    <property type="evidence" value="ECO:0007669"/>
    <property type="project" value="InterPro"/>
</dbReference>
<dbReference type="CDD" id="cd11069">
    <property type="entry name" value="CYP_FUM15-like"/>
    <property type="match status" value="1"/>
</dbReference>
<comment type="pathway">
    <text evidence="3">Secondary metabolite biosynthesis; terpenoid biosynthesis.</text>
</comment>
<dbReference type="AlphaFoldDB" id="A0A1Q3EEP4"/>
<comment type="subcellular location">
    <subcellularLocation>
        <location evidence="2">Membrane</location>
    </subcellularLocation>
</comment>
<dbReference type="PROSITE" id="PS00086">
    <property type="entry name" value="CYTOCHROME_P450"/>
    <property type="match status" value="1"/>
</dbReference>
<reference evidence="15 16" key="1">
    <citation type="submission" date="2016-08" db="EMBL/GenBank/DDBJ databases">
        <authorList>
            <consortium name="Lentinula edodes genome sequencing consortium"/>
            <person name="Sakamoto Y."/>
            <person name="Nakade K."/>
            <person name="Sato S."/>
            <person name="Yoshida Y."/>
            <person name="Miyazaki K."/>
            <person name="Natsume S."/>
            <person name="Konno N."/>
        </authorList>
    </citation>
    <scope>NUCLEOTIDE SEQUENCE [LARGE SCALE GENOMIC DNA]</scope>
    <source>
        <strain evidence="15 16">NBRC 111202</strain>
    </source>
</reference>
<dbReference type="GO" id="GO:0004497">
    <property type="term" value="F:monooxygenase activity"/>
    <property type="evidence" value="ECO:0007669"/>
    <property type="project" value="UniProtKB-KW"/>
</dbReference>
<evidence type="ECO:0000256" key="6">
    <source>
        <dbReference type="ARBA" id="ARBA00022692"/>
    </source>
</evidence>
<evidence type="ECO:0000256" key="13">
    <source>
        <dbReference type="PIRSR" id="PIRSR602401-1"/>
    </source>
</evidence>
<dbReference type="SUPFAM" id="SSF48264">
    <property type="entry name" value="Cytochrome P450"/>
    <property type="match status" value="1"/>
</dbReference>
<dbReference type="PRINTS" id="PR00385">
    <property type="entry name" value="P450"/>
</dbReference>
<evidence type="ECO:0000256" key="10">
    <source>
        <dbReference type="ARBA" id="ARBA00023004"/>
    </source>
</evidence>
<evidence type="ECO:0000256" key="3">
    <source>
        <dbReference type="ARBA" id="ARBA00004721"/>
    </source>
</evidence>
<protein>
    <recommendedName>
        <fullName evidence="17">Cytochrome p450</fullName>
    </recommendedName>
</protein>
<dbReference type="PRINTS" id="PR00463">
    <property type="entry name" value="EP450I"/>
</dbReference>
<gene>
    <name evidence="15" type="ORF">LENED_007481</name>
</gene>
<evidence type="ECO:0000313" key="15">
    <source>
        <dbReference type="EMBL" id="GAW05614.1"/>
    </source>
</evidence>
<organism evidence="15 16">
    <name type="scientific">Lentinula edodes</name>
    <name type="common">Shiitake mushroom</name>
    <name type="synonym">Lentinus edodes</name>
    <dbReference type="NCBI Taxonomy" id="5353"/>
    <lineage>
        <taxon>Eukaryota</taxon>
        <taxon>Fungi</taxon>
        <taxon>Dikarya</taxon>
        <taxon>Basidiomycota</taxon>
        <taxon>Agaricomycotina</taxon>
        <taxon>Agaricomycetes</taxon>
        <taxon>Agaricomycetidae</taxon>
        <taxon>Agaricales</taxon>
        <taxon>Marasmiineae</taxon>
        <taxon>Omphalotaceae</taxon>
        <taxon>Lentinula</taxon>
    </lineage>
</organism>
<keyword evidence="9 14" id="KW-0560">Oxidoreductase</keyword>
<dbReference type="Proteomes" id="UP000188533">
    <property type="component" value="Unassembled WGS sequence"/>
</dbReference>
<keyword evidence="6" id="KW-0812">Transmembrane</keyword>